<dbReference type="Pfam" id="PF24390">
    <property type="entry name" value="PRTase-CE"/>
    <property type="match status" value="1"/>
</dbReference>
<proteinExistence type="predicted"/>
<evidence type="ECO:0000313" key="2">
    <source>
        <dbReference type="EMBL" id="PCF95389.1"/>
    </source>
</evidence>
<accession>A0A2A4HLY1</accession>
<dbReference type="AlphaFoldDB" id="A0A2A4HLY1"/>
<comment type="caution">
    <text evidence="2">The sequence shown here is derived from an EMBL/GenBank/DDBJ whole genome shotgun (WGS) entry which is preliminary data.</text>
</comment>
<dbReference type="RefSeq" id="WP_096651928.1">
    <property type="nucleotide sequence ID" value="NZ_NWUX01000010.1"/>
</dbReference>
<protein>
    <recommendedName>
        <fullName evidence="1">PRTase-CE domain-containing protein</fullName>
    </recommendedName>
</protein>
<gene>
    <name evidence="2" type="ORF">CPA45_12710</name>
</gene>
<dbReference type="OrthoDB" id="4288730at2"/>
<dbReference type="EMBL" id="NWUX01000010">
    <property type="protein sequence ID" value="PCF95389.1"/>
    <property type="molecule type" value="Genomic_DNA"/>
</dbReference>
<evidence type="ECO:0000259" key="1">
    <source>
        <dbReference type="Pfam" id="PF24390"/>
    </source>
</evidence>
<reference evidence="3" key="1">
    <citation type="submission" date="2017-09" db="EMBL/GenBank/DDBJ databases">
        <authorList>
            <person name="Cho G.-S."/>
            <person name="Oguntoyinbo F.A."/>
            <person name="Cnockaert M."/>
            <person name="Kabisch J."/>
            <person name="Neve H."/>
            <person name="Bockelmann W."/>
            <person name="Wenning M."/>
            <person name="Franz C.M."/>
            <person name="Vandamme P."/>
        </authorList>
    </citation>
    <scope>NUCLEOTIDE SEQUENCE [LARGE SCALE GENOMIC DNA]</scope>
    <source>
        <strain evidence="3">MBT G8648</strain>
    </source>
</reference>
<dbReference type="Proteomes" id="UP000218677">
    <property type="component" value="Unassembled WGS sequence"/>
</dbReference>
<sequence length="335" mass="39012">MKSDLNIINKLEKNIENDLSRPSKASYLRALYETLAEHLFYQYEPTRRFGGDRLSRDFMIRLNDWLACFDDEEDQWLAFKSIEYFFFAGQLEFEELYRCAVDNVIKPWVVDMADIDIFDSLSEEILNNELEKVWPCPLTDSLRINSFLHLTGLSGQSLRPDWMSLNSLGDPDKIKKFCYEKDLKYLVLLEDFVGSGGQIARILKFIFSAFPGPILIVPLIICEKGDEKIKQKLKELDRVNISYQPISVVPRECSVTKDFQDNQPVFFDKLKATLKKGYEIIGQDMDGEEFGWKETGSLIALYSNCPNNTPPIYHKVSKNWAPVFPRYDREMEIKK</sequence>
<name>A0A2A4HLY1_9GAMM</name>
<organism evidence="2 3">
    <name type="scientific">Vreelandella nigrificans</name>
    <dbReference type="NCBI Taxonomy" id="2042704"/>
    <lineage>
        <taxon>Bacteria</taxon>
        <taxon>Pseudomonadati</taxon>
        <taxon>Pseudomonadota</taxon>
        <taxon>Gammaproteobacteria</taxon>
        <taxon>Oceanospirillales</taxon>
        <taxon>Halomonadaceae</taxon>
        <taxon>Vreelandella</taxon>
    </lineage>
</organism>
<keyword evidence="3" id="KW-1185">Reference proteome</keyword>
<dbReference type="InterPro" id="IPR056920">
    <property type="entry name" value="PRTase-CE"/>
</dbReference>
<feature type="domain" description="PRTase-CE" evidence="1">
    <location>
        <begin position="63"/>
        <end position="326"/>
    </location>
</feature>
<evidence type="ECO:0000313" key="3">
    <source>
        <dbReference type="Proteomes" id="UP000218677"/>
    </source>
</evidence>